<name>A0AA40DKH3_9PEZI</name>
<keyword evidence="4" id="KW-1185">Reference proteome</keyword>
<reference evidence="3" key="1">
    <citation type="submission" date="2023-06" db="EMBL/GenBank/DDBJ databases">
        <title>Genome-scale phylogeny and comparative genomics of the fungal order Sordariales.</title>
        <authorList>
            <consortium name="Lawrence Berkeley National Laboratory"/>
            <person name="Hensen N."/>
            <person name="Bonometti L."/>
            <person name="Westerberg I."/>
            <person name="Brannstrom I.O."/>
            <person name="Guillou S."/>
            <person name="Cros-Aarteil S."/>
            <person name="Calhoun S."/>
            <person name="Haridas S."/>
            <person name="Kuo A."/>
            <person name="Mondo S."/>
            <person name="Pangilinan J."/>
            <person name="Riley R."/>
            <person name="LaButti K."/>
            <person name="Andreopoulos B."/>
            <person name="Lipzen A."/>
            <person name="Chen C."/>
            <person name="Yanf M."/>
            <person name="Daum C."/>
            <person name="Ng V."/>
            <person name="Clum A."/>
            <person name="Steindorff A."/>
            <person name="Ohm R."/>
            <person name="Martin F."/>
            <person name="Silar P."/>
            <person name="Natvig D."/>
            <person name="Lalanne C."/>
            <person name="Gautier V."/>
            <person name="Ament-velasquez S.L."/>
            <person name="Kruys A."/>
            <person name="Hutchinson M.I."/>
            <person name="Powell A.J."/>
            <person name="Barry K."/>
            <person name="Miller A.N."/>
            <person name="Grigoriev I.V."/>
            <person name="Debuchy R."/>
            <person name="Gladieux P."/>
            <person name="Thoren M.H."/>
            <person name="Johannesson H."/>
        </authorList>
    </citation>
    <scope>NUCLEOTIDE SEQUENCE</scope>
    <source>
        <strain evidence="3">SMH2392-1A</strain>
    </source>
</reference>
<evidence type="ECO:0000313" key="3">
    <source>
        <dbReference type="EMBL" id="KAK0706535.1"/>
    </source>
</evidence>
<organism evidence="3 4">
    <name type="scientific">Lasiosphaeria miniovina</name>
    <dbReference type="NCBI Taxonomy" id="1954250"/>
    <lineage>
        <taxon>Eukaryota</taxon>
        <taxon>Fungi</taxon>
        <taxon>Dikarya</taxon>
        <taxon>Ascomycota</taxon>
        <taxon>Pezizomycotina</taxon>
        <taxon>Sordariomycetes</taxon>
        <taxon>Sordariomycetidae</taxon>
        <taxon>Sordariales</taxon>
        <taxon>Lasiosphaeriaceae</taxon>
        <taxon>Lasiosphaeria</taxon>
    </lineage>
</organism>
<dbReference type="InterPro" id="IPR044926">
    <property type="entry name" value="RGS_subdomain_2"/>
</dbReference>
<dbReference type="PANTHER" id="PTHR39466">
    <property type="entry name" value="RGS DOMAIN-CONTAINING PROTEIN"/>
    <property type="match status" value="1"/>
</dbReference>
<keyword evidence="2" id="KW-0472">Membrane</keyword>
<feature type="region of interest" description="Disordered" evidence="1">
    <location>
        <begin position="119"/>
        <end position="166"/>
    </location>
</feature>
<protein>
    <recommendedName>
        <fullName evidence="5">RGS domain-containing protein</fullName>
    </recommendedName>
</protein>
<evidence type="ECO:0000256" key="2">
    <source>
        <dbReference type="SAM" id="Phobius"/>
    </source>
</evidence>
<keyword evidence="2" id="KW-1133">Transmembrane helix</keyword>
<evidence type="ECO:0000313" key="4">
    <source>
        <dbReference type="Proteomes" id="UP001172101"/>
    </source>
</evidence>
<evidence type="ECO:0008006" key="5">
    <source>
        <dbReference type="Google" id="ProtNLM"/>
    </source>
</evidence>
<accession>A0AA40DKH3</accession>
<dbReference type="PANTHER" id="PTHR39466:SF1">
    <property type="entry name" value="RGS DOMAIN-CONTAINING PROTEIN"/>
    <property type="match status" value="1"/>
</dbReference>
<dbReference type="RefSeq" id="XP_060291629.1">
    <property type="nucleotide sequence ID" value="XM_060435145.1"/>
</dbReference>
<feature type="transmembrane region" description="Helical" evidence="2">
    <location>
        <begin position="277"/>
        <end position="301"/>
    </location>
</feature>
<feature type="transmembrane region" description="Helical" evidence="2">
    <location>
        <begin position="456"/>
        <end position="478"/>
    </location>
</feature>
<gene>
    <name evidence="3" type="ORF">B0T26DRAFT_459930</name>
</gene>
<dbReference type="InterPro" id="IPR036305">
    <property type="entry name" value="RGS_sf"/>
</dbReference>
<feature type="transmembrane region" description="Helical" evidence="2">
    <location>
        <begin position="249"/>
        <end position="271"/>
    </location>
</feature>
<feature type="compositionally biased region" description="Basic residues" evidence="1">
    <location>
        <begin position="370"/>
        <end position="383"/>
    </location>
</feature>
<dbReference type="Proteomes" id="UP001172101">
    <property type="component" value="Unassembled WGS sequence"/>
</dbReference>
<sequence length="485" mass="54263">MSDFESVHQLAQATASNKDIPDELTFAEVIKNRTAPPCSLSNFMDYLYYVEHNAEPLQFFLWYCDYIHRWSSLLPRQKALAPVWDPARTAEPRSRFITYSHKRARSLKMSKIISIMEMNLENETSSPPRDEGSRKSTSSSSLSSSRPRTPPSAVLSPTESTKGDWQPFTIQPFRDEVSRVVRQYIAESAPRQLNLAPHDREACLRAAQHTTHPSSLLPAFTAAEANLRGTSHPNFIRWSKSNANRARVVFIRVIGIVLVLLGLGLDLVLILSRRNNFLRVVCIVLWWPGLASLIASVHNLCPVLHFNNKRQLRPWELVDGGGGDQTDYAFEQQQDENRFTTPNNSSIRKSNDDDENAAAAAMTKADRIRSSYHSHCRQHHSRRGTQTSIASSTSSNSNTDPLRKTSLQTFGPRNQYARDAGWAAAGWARRPLVLGRIFGETVRVQNGALQLLQDRAVFFAVLYGGLAASALTAASLFAPAGNMFL</sequence>
<dbReference type="Gene3D" id="1.10.167.10">
    <property type="entry name" value="Regulator of G-protein Signalling 4, domain 2"/>
    <property type="match status" value="1"/>
</dbReference>
<comment type="caution">
    <text evidence="3">The sequence shown here is derived from an EMBL/GenBank/DDBJ whole genome shotgun (WGS) entry which is preliminary data.</text>
</comment>
<dbReference type="EMBL" id="JAUIRO010000007">
    <property type="protein sequence ID" value="KAK0706535.1"/>
    <property type="molecule type" value="Genomic_DNA"/>
</dbReference>
<dbReference type="SUPFAM" id="SSF48097">
    <property type="entry name" value="Regulator of G-protein signaling, RGS"/>
    <property type="match status" value="1"/>
</dbReference>
<feature type="compositionally biased region" description="Polar residues" evidence="1">
    <location>
        <begin position="339"/>
        <end position="348"/>
    </location>
</feature>
<feature type="compositionally biased region" description="Low complexity" evidence="1">
    <location>
        <begin position="135"/>
        <end position="147"/>
    </location>
</feature>
<evidence type="ECO:0000256" key="1">
    <source>
        <dbReference type="SAM" id="MobiDB-lite"/>
    </source>
</evidence>
<dbReference type="GeneID" id="85318415"/>
<dbReference type="AlphaFoldDB" id="A0AA40DKH3"/>
<proteinExistence type="predicted"/>
<keyword evidence="2" id="KW-0812">Transmembrane</keyword>
<feature type="region of interest" description="Disordered" evidence="1">
    <location>
        <begin position="334"/>
        <end position="410"/>
    </location>
</feature>